<feature type="compositionally biased region" description="Polar residues" evidence="1">
    <location>
        <begin position="10"/>
        <end position="21"/>
    </location>
</feature>
<feature type="compositionally biased region" description="Pro residues" evidence="1">
    <location>
        <begin position="252"/>
        <end position="270"/>
    </location>
</feature>
<evidence type="ECO:0000313" key="3">
    <source>
        <dbReference type="EMBL" id="NYD34563.1"/>
    </source>
</evidence>
<accession>A0A7Y9DSB9</accession>
<organism evidence="3 4">
    <name type="scientific">Actinomycetospora corticicola</name>
    <dbReference type="NCBI Taxonomy" id="663602"/>
    <lineage>
        <taxon>Bacteria</taxon>
        <taxon>Bacillati</taxon>
        <taxon>Actinomycetota</taxon>
        <taxon>Actinomycetes</taxon>
        <taxon>Pseudonocardiales</taxon>
        <taxon>Pseudonocardiaceae</taxon>
        <taxon>Actinomycetospora</taxon>
    </lineage>
</organism>
<reference evidence="3 4" key="1">
    <citation type="submission" date="2020-07" db="EMBL/GenBank/DDBJ databases">
        <title>Sequencing the genomes of 1000 actinobacteria strains.</title>
        <authorList>
            <person name="Klenk H.-P."/>
        </authorList>
    </citation>
    <scope>NUCLEOTIDE SEQUENCE [LARGE SCALE GENOMIC DNA]</scope>
    <source>
        <strain evidence="3 4">DSM 45772</strain>
    </source>
</reference>
<dbReference type="AlphaFoldDB" id="A0A7Y9DSB9"/>
<feature type="transmembrane region" description="Helical" evidence="2">
    <location>
        <begin position="54"/>
        <end position="76"/>
    </location>
</feature>
<protein>
    <submittedName>
        <fullName evidence="3">Uncharacterized protein</fullName>
    </submittedName>
</protein>
<proteinExistence type="predicted"/>
<gene>
    <name evidence="3" type="ORF">BJ983_000665</name>
</gene>
<dbReference type="Proteomes" id="UP000535890">
    <property type="component" value="Unassembled WGS sequence"/>
</dbReference>
<feature type="compositionally biased region" description="Low complexity" evidence="1">
    <location>
        <begin position="235"/>
        <end position="251"/>
    </location>
</feature>
<feature type="compositionally biased region" description="Low complexity" evidence="1">
    <location>
        <begin position="201"/>
        <end position="214"/>
    </location>
</feature>
<keyword evidence="4" id="KW-1185">Reference proteome</keyword>
<keyword evidence="2" id="KW-1133">Transmembrane helix</keyword>
<evidence type="ECO:0000256" key="1">
    <source>
        <dbReference type="SAM" id="MobiDB-lite"/>
    </source>
</evidence>
<comment type="caution">
    <text evidence="3">The sequence shown here is derived from an EMBL/GenBank/DDBJ whole genome shotgun (WGS) entry which is preliminary data.</text>
</comment>
<feature type="region of interest" description="Disordered" evidence="1">
    <location>
        <begin position="186"/>
        <end position="214"/>
    </location>
</feature>
<keyword evidence="2" id="KW-0812">Transmembrane</keyword>
<dbReference type="EMBL" id="JACCBN010000001">
    <property type="protein sequence ID" value="NYD34563.1"/>
    <property type="molecule type" value="Genomic_DNA"/>
</dbReference>
<evidence type="ECO:0000313" key="4">
    <source>
        <dbReference type="Proteomes" id="UP000535890"/>
    </source>
</evidence>
<dbReference type="RefSeq" id="WP_179792502.1">
    <property type="nucleotide sequence ID" value="NZ_BAABHP010000018.1"/>
</dbReference>
<keyword evidence="2" id="KW-0472">Membrane</keyword>
<feature type="region of interest" description="Disordered" evidence="1">
    <location>
        <begin position="235"/>
        <end position="300"/>
    </location>
</feature>
<evidence type="ECO:0000256" key="2">
    <source>
        <dbReference type="SAM" id="Phobius"/>
    </source>
</evidence>
<feature type="region of interest" description="Disordered" evidence="1">
    <location>
        <begin position="1"/>
        <end position="28"/>
    </location>
</feature>
<name>A0A7Y9DSB9_9PSEU</name>
<sequence>MRSPLITPQGRPTPQHPSGEQTPLPDDESVPVKVRLAAWWRQAREVAATPAGRWSLIGAIAVVQVFLLFSATMWWMGGSSKAIASASVAPMTWTGIVYDVGAAGVNLRSATTVAPESAKDTAARGSRLAVSCGQTGDVVQKGTVHTATWLKTTDGLFVSMLYVRVPDRQSIPSCADSTVDAPLLALADPANPDLPPPPGTAPTTGEGVGTRAAAAAGAGRAKAAVPAGAAPSVPPLAAAPAPGAPAMAPAQAPAPAPGPAADPAPRPAQDPEPQFENLPPRTGTAPSASTAPDPDVTPQG</sequence>